<name>A0A379EY52_9BACT</name>
<evidence type="ECO:0008006" key="4">
    <source>
        <dbReference type="Google" id="ProtNLM"/>
    </source>
</evidence>
<keyword evidence="1" id="KW-0732">Signal</keyword>
<evidence type="ECO:0000256" key="1">
    <source>
        <dbReference type="SAM" id="SignalP"/>
    </source>
</evidence>
<protein>
    <recommendedName>
        <fullName evidence="4">Outer membrane protein beta-barrel domain-containing protein</fullName>
    </recommendedName>
</protein>
<proteinExistence type="predicted"/>
<dbReference type="Proteomes" id="UP000254235">
    <property type="component" value="Unassembled WGS sequence"/>
</dbReference>
<organism evidence="2 3">
    <name type="scientific">Prevotella pallens</name>
    <dbReference type="NCBI Taxonomy" id="60133"/>
    <lineage>
        <taxon>Bacteria</taxon>
        <taxon>Pseudomonadati</taxon>
        <taxon>Bacteroidota</taxon>
        <taxon>Bacteroidia</taxon>
        <taxon>Bacteroidales</taxon>
        <taxon>Prevotellaceae</taxon>
        <taxon>Prevotella</taxon>
    </lineage>
</organism>
<dbReference type="SUPFAM" id="SSF56935">
    <property type="entry name" value="Porins"/>
    <property type="match status" value="1"/>
</dbReference>
<dbReference type="OrthoDB" id="1098137at2"/>
<feature type="chain" id="PRO_5016954697" description="Outer membrane protein beta-barrel domain-containing protein" evidence="1">
    <location>
        <begin position="25"/>
        <end position="709"/>
    </location>
</feature>
<dbReference type="AlphaFoldDB" id="A0A379EY52"/>
<reference evidence="2 3" key="1">
    <citation type="submission" date="2018-06" db="EMBL/GenBank/DDBJ databases">
        <authorList>
            <consortium name="Pathogen Informatics"/>
            <person name="Doyle S."/>
        </authorList>
    </citation>
    <scope>NUCLEOTIDE SEQUENCE [LARGE SCALE GENOMIC DNA]</scope>
    <source>
        <strain evidence="2 3">NCTC13043</strain>
    </source>
</reference>
<evidence type="ECO:0000313" key="2">
    <source>
        <dbReference type="EMBL" id="SUC11326.1"/>
    </source>
</evidence>
<gene>
    <name evidence="2" type="ORF">NCTC13043_00169</name>
</gene>
<evidence type="ECO:0000313" key="3">
    <source>
        <dbReference type="Proteomes" id="UP000254235"/>
    </source>
</evidence>
<sequence>MTMKRFFTLFLIVMAGQYVLCAHAFSFNAVCLQHNFTQKEVSDTVQTNKNEKPVKLSGVTIEATRVIQKPDGQLIFPSKTQRNSSTNGYSLLAKLSLPRIRINETMHTITALNNNGDVQIRINGVIATKTELINMNPKLVKNIEFIDNPGVRYGENVGYVLNIRTAKSKQGGAIGIDLNNALTTKSSDNTAFVKLNRGNSELSFSYSFNYQDFKGSRTKEEANYQLSNNTSYYIERNDLSSRNRTVRNGLQLKYNLADSALSYVFQASLSNDFNHSLNNDKIYQMFTPEGNFLSESRNSERSFSPVLDLYYYRKLGKSNNITANIVGTTIGTKANNYLKEVSPYIYNVNGQMRSLYSELIYEHQLRPFTISAGINSMLKYIRNEYIGDVKSFNKMNYSTLYMFSEIKGNWQKLGYVFGIGATNAGYKQATDKYNYWLFRPKLSLNYSVTQALSVRYSFEIFEHISRMAMISNTKIRENSCEWRVGNPNIEPNKVVQQIVNISYVRPRFYNLVDFFWRLNTNPNMSKYVRNANNEFYYMQANQKRIEMFSISDAFNIKIIPDVLETTLVGALYRFINEGDDYKHSLTTFNFQASIQAYLGRWTLTAYADNGWKFNEGETLAHNGSNIYVGSSYRLGNLQLSLYINNPFTQHHKDLHSHILNCYVTKNIVQRNRDMGNFLTFNLSWNLEFGHRKQNKKEHNQHKDTDTGIM</sequence>
<accession>A0A379EY52</accession>
<dbReference type="EMBL" id="UGTP01000001">
    <property type="protein sequence ID" value="SUC11326.1"/>
    <property type="molecule type" value="Genomic_DNA"/>
</dbReference>
<feature type="signal peptide" evidence="1">
    <location>
        <begin position="1"/>
        <end position="24"/>
    </location>
</feature>